<dbReference type="EMBL" id="CAJNOC010000287">
    <property type="protein sequence ID" value="CAF0739335.1"/>
    <property type="molecule type" value="Genomic_DNA"/>
</dbReference>
<evidence type="ECO:0000313" key="2">
    <source>
        <dbReference type="Proteomes" id="UP000663879"/>
    </source>
</evidence>
<accession>A0A813NLM0</accession>
<sequence>MNEIPTVITSAKGYLLNFHVNQSRIQLDQFKYNPTIKNFDLFSQDFLNLESEIFIFDKANRIINDKDSIILFGLADNVFKKAIVVVYNEMTENFKFDIQLSLEITEIFDFNSKSFHLKLFTKDRKFFYFNFIYEEKVLKLKFFHNLNNQLDFLSYQVDVVNNLNKIESLNWTNINDECDETFKFLNFKLLTFLKVEISSQINVKSFLIDPFRSISPVNSSEFLKTFSIFNKFDTSLIEENDTTSLLCLSKNYSNQSIDLTSISITDFQLFLDHDGFTIKGSCILNIFYKDHSFILALENGSEHFKHKINRKLFQIENYKINNKDNYLLISDGIRFYQIFTLEENGIKSVYESDHITSVLIDFFTDNTEHFLIINDLILGDFVLKKDFDYNHQNSDEHNFDLTSDFHDVSIDFTSVNNKNENYQPLDDKKPNYALDLIKLLEYKDRSSDLILSDVIRQVKQKFGLITEISNLFVHGDQSFNFTDKNCLPKLVELYAKKSEPNNTNRAKNNPQIKSFEIENYWTCYLNQNFLFNFVISKKIDKSLNDLNCALVVKGSKDDEKMLDYEFNQLIMRLDSKMLDLLKKEKFENLEDLLNFGKQVNESDHFLITLEFDMNFVNNLMANFNGTNFEIKLLINSENGSDFYRKTLPIKFNLIDNLVINKMSLNPRTYLSILNYYESSLMRSKLKLKIHNVALNNLHKVVVDQLCFENIFEIEDIKLVYFLNKQSLITDCFLMAENAGGFLKADIYTRNNEQLVLIVNLLKKFLSMGEETNFRIEIDIDNYVDNLIEALKNELDLYNKLKPDRIEADDIFDESSMETNSTDKNLTREDLIRCESFTDNEILNLFK</sequence>
<dbReference type="AlphaFoldDB" id="A0A813NLM0"/>
<organism evidence="1 2">
    <name type="scientific">Brachionus calyciflorus</name>
    <dbReference type="NCBI Taxonomy" id="104777"/>
    <lineage>
        <taxon>Eukaryota</taxon>
        <taxon>Metazoa</taxon>
        <taxon>Spiralia</taxon>
        <taxon>Gnathifera</taxon>
        <taxon>Rotifera</taxon>
        <taxon>Eurotatoria</taxon>
        <taxon>Monogononta</taxon>
        <taxon>Pseudotrocha</taxon>
        <taxon>Ploima</taxon>
        <taxon>Brachionidae</taxon>
        <taxon>Brachionus</taxon>
    </lineage>
</organism>
<proteinExistence type="predicted"/>
<comment type="caution">
    <text evidence="1">The sequence shown here is derived from an EMBL/GenBank/DDBJ whole genome shotgun (WGS) entry which is preliminary data.</text>
</comment>
<protein>
    <submittedName>
        <fullName evidence="1">Uncharacterized protein</fullName>
    </submittedName>
</protein>
<keyword evidence="2" id="KW-1185">Reference proteome</keyword>
<evidence type="ECO:0000313" key="1">
    <source>
        <dbReference type="EMBL" id="CAF0739335.1"/>
    </source>
</evidence>
<gene>
    <name evidence="1" type="ORF">OXX778_LOCUS3307</name>
</gene>
<dbReference type="Proteomes" id="UP000663879">
    <property type="component" value="Unassembled WGS sequence"/>
</dbReference>
<name>A0A813NLM0_9BILA</name>
<reference evidence="1" key="1">
    <citation type="submission" date="2021-02" db="EMBL/GenBank/DDBJ databases">
        <authorList>
            <person name="Nowell W R."/>
        </authorList>
    </citation>
    <scope>NUCLEOTIDE SEQUENCE</scope>
    <source>
        <strain evidence="1">Ploen Becks lab</strain>
    </source>
</reference>
<dbReference type="OrthoDB" id="10545822at2759"/>